<dbReference type="EMBL" id="JAUZQC010000009">
    <property type="protein sequence ID" value="KAK5866642.1"/>
    <property type="molecule type" value="Genomic_DNA"/>
</dbReference>
<proteinExistence type="predicted"/>
<evidence type="ECO:0000313" key="2">
    <source>
        <dbReference type="Proteomes" id="UP001346869"/>
    </source>
</evidence>
<accession>A0AAN7XUK8</accession>
<organism evidence="1 2">
    <name type="scientific">Eleginops maclovinus</name>
    <name type="common">Patagonian blennie</name>
    <name type="synonym">Eleginus maclovinus</name>
    <dbReference type="NCBI Taxonomy" id="56733"/>
    <lineage>
        <taxon>Eukaryota</taxon>
        <taxon>Metazoa</taxon>
        <taxon>Chordata</taxon>
        <taxon>Craniata</taxon>
        <taxon>Vertebrata</taxon>
        <taxon>Euteleostomi</taxon>
        <taxon>Actinopterygii</taxon>
        <taxon>Neopterygii</taxon>
        <taxon>Teleostei</taxon>
        <taxon>Neoteleostei</taxon>
        <taxon>Acanthomorphata</taxon>
        <taxon>Eupercaria</taxon>
        <taxon>Perciformes</taxon>
        <taxon>Notothenioidei</taxon>
        <taxon>Eleginopidae</taxon>
        <taxon>Eleginops</taxon>
    </lineage>
</organism>
<gene>
    <name evidence="1" type="ORF">PBY51_020817</name>
</gene>
<reference evidence="1 2" key="1">
    <citation type="journal article" date="2023" name="Genes (Basel)">
        <title>Chromosome-Level Genome Assembly and Circadian Gene Repertoire of the Patagonia Blennie Eleginops maclovinus-The Closest Ancestral Proxy of Antarctic Cryonotothenioids.</title>
        <authorList>
            <person name="Cheng C.C."/>
            <person name="Rivera-Colon A.G."/>
            <person name="Minhas B.F."/>
            <person name="Wilson L."/>
            <person name="Rayamajhi N."/>
            <person name="Vargas-Chacoff L."/>
            <person name="Catchen J.M."/>
        </authorList>
    </citation>
    <scope>NUCLEOTIDE SEQUENCE [LARGE SCALE GENOMIC DNA]</scope>
    <source>
        <strain evidence="1">JMC-PN-2008</strain>
    </source>
</reference>
<comment type="caution">
    <text evidence="1">The sequence shown here is derived from an EMBL/GenBank/DDBJ whole genome shotgun (WGS) entry which is preliminary data.</text>
</comment>
<sequence>MLDLRDSALFIERGCVDPLLEFFTEGSREFLSTLLSETQTKSYGMMVMWSKHLWQSRRDRAQRRRLKLGESRMTATH</sequence>
<protein>
    <submittedName>
        <fullName evidence="1">Uncharacterized protein</fullName>
    </submittedName>
</protein>
<reference evidence="1 2" key="2">
    <citation type="journal article" date="2023" name="Mol. Biol. Evol.">
        <title>Genomics of Secondarily Temperate Adaptation in the Only Non-Antarctic Icefish.</title>
        <authorList>
            <person name="Rivera-Colon A.G."/>
            <person name="Rayamajhi N."/>
            <person name="Minhas B.F."/>
            <person name="Madrigal G."/>
            <person name="Bilyk K.T."/>
            <person name="Yoon V."/>
            <person name="Hune M."/>
            <person name="Gregory S."/>
            <person name="Cheng C.H.C."/>
            <person name="Catchen J.M."/>
        </authorList>
    </citation>
    <scope>NUCLEOTIDE SEQUENCE [LARGE SCALE GENOMIC DNA]</scope>
    <source>
        <strain evidence="1">JMC-PN-2008</strain>
    </source>
</reference>
<dbReference type="Proteomes" id="UP001346869">
    <property type="component" value="Unassembled WGS sequence"/>
</dbReference>
<dbReference type="AlphaFoldDB" id="A0AAN7XUK8"/>
<keyword evidence="2" id="KW-1185">Reference proteome</keyword>
<name>A0AAN7XUK8_ELEMC</name>
<evidence type="ECO:0000313" key="1">
    <source>
        <dbReference type="EMBL" id="KAK5866642.1"/>
    </source>
</evidence>